<dbReference type="Gene3D" id="3.40.630.30">
    <property type="match status" value="1"/>
</dbReference>
<keyword evidence="2" id="KW-0808">Transferase</keyword>
<dbReference type="InterPro" id="IPR016181">
    <property type="entry name" value="Acyl_CoA_acyltransferase"/>
</dbReference>
<accession>A0A9X2S3M7</accession>
<comment type="caution">
    <text evidence="2">The sequence shown here is derived from an EMBL/GenBank/DDBJ whole genome shotgun (WGS) entry which is preliminary data.</text>
</comment>
<dbReference type="Pfam" id="PF00583">
    <property type="entry name" value="Acetyltransf_1"/>
    <property type="match status" value="1"/>
</dbReference>
<dbReference type="Proteomes" id="UP001142078">
    <property type="component" value="Unassembled WGS sequence"/>
</dbReference>
<dbReference type="CDD" id="cd04301">
    <property type="entry name" value="NAT_SF"/>
    <property type="match status" value="1"/>
</dbReference>
<organism evidence="2 3">
    <name type="scientific">Anaerosalibacter massiliensis</name>
    <dbReference type="NCBI Taxonomy" id="1347392"/>
    <lineage>
        <taxon>Bacteria</taxon>
        <taxon>Bacillati</taxon>
        <taxon>Bacillota</taxon>
        <taxon>Tissierellia</taxon>
        <taxon>Tissierellales</taxon>
        <taxon>Sporanaerobacteraceae</taxon>
        <taxon>Anaerosalibacter</taxon>
    </lineage>
</organism>
<feature type="domain" description="N-acetyltransferase" evidence="1">
    <location>
        <begin position="31"/>
        <end position="85"/>
    </location>
</feature>
<gene>
    <name evidence="2" type="ORF">NSA23_02170</name>
</gene>
<keyword evidence="3" id="KW-1185">Reference proteome</keyword>
<evidence type="ECO:0000313" key="2">
    <source>
        <dbReference type="EMBL" id="MCR2042915.1"/>
    </source>
</evidence>
<keyword evidence="2" id="KW-0012">Acyltransferase</keyword>
<dbReference type="SUPFAM" id="SSF55729">
    <property type="entry name" value="Acyl-CoA N-acyltransferases (Nat)"/>
    <property type="match status" value="1"/>
</dbReference>
<proteinExistence type="predicted"/>
<dbReference type="GO" id="GO:0016747">
    <property type="term" value="F:acyltransferase activity, transferring groups other than amino-acyl groups"/>
    <property type="evidence" value="ECO:0007669"/>
    <property type="project" value="InterPro"/>
</dbReference>
<name>A0A9X2S3M7_9FIRM</name>
<dbReference type="InterPro" id="IPR000182">
    <property type="entry name" value="GNAT_dom"/>
</dbReference>
<evidence type="ECO:0000259" key="1">
    <source>
        <dbReference type="Pfam" id="PF00583"/>
    </source>
</evidence>
<dbReference type="RefSeq" id="WP_257490083.1">
    <property type="nucleotide sequence ID" value="NZ_JANJZL010000001.1"/>
</dbReference>
<sequence>MKNITIRQAGNNDIRGIKDIVKEAFDRSGKNEGLSLGSLAVKPSYQRKGIGRRLIDYGLKKAKEIGFESALKYGIVLSNNHPENPYLKIKFLDINREVSGKMRFCDSFYDGNGELL</sequence>
<protein>
    <submittedName>
        <fullName evidence="2">GNAT family N-acetyltransferase</fullName>
        <ecNumber evidence="2">2.3.1.-</ecNumber>
    </submittedName>
</protein>
<dbReference type="AlphaFoldDB" id="A0A9X2S3M7"/>
<evidence type="ECO:0000313" key="3">
    <source>
        <dbReference type="Proteomes" id="UP001142078"/>
    </source>
</evidence>
<dbReference type="EMBL" id="JANJZL010000001">
    <property type="protein sequence ID" value="MCR2042915.1"/>
    <property type="molecule type" value="Genomic_DNA"/>
</dbReference>
<dbReference type="EC" id="2.3.1.-" evidence="2"/>
<reference evidence="2" key="1">
    <citation type="submission" date="2022-07" db="EMBL/GenBank/DDBJ databases">
        <title>Enhanced cultured diversity of the mouse gut microbiota enables custom-made synthetic communities.</title>
        <authorList>
            <person name="Afrizal A."/>
        </authorList>
    </citation>
    <scope>NUCLEOTIDE SEQUENCE</scope>
    <source>
        <strain evidence="2">DSM 29482</strain>
    </source>
</reference>